<dbReference type="SMART" id="SM00175">
    <property type="entry name" value="RAB"/>
    <property type="match status" value="1"/>
</dbReference>
<dbReference type="AlphaFoldDB" id="A0AAD9PIK2"/>
<evidence type="ECO:0000256" key="3">
    <source>
        <dbReference type="ARBA" id="ARBA00023134"/>
    </source>
</evidence>
<keyword evidence="6" id="KW-1185">Reference proteome</keyword>
<dbReference type="RefSeq" id="XP_067802388.1">
    <property type="nucleotide sequence ID" value="XM_067948237.1"/>
</dbReference>
<dbReference type="PROSITE" id="PS51421">
    <property type="entry name" value="RAS"/>
    <property type="match status" value="1"/>
</dbReference>
<dbReference type="PROSITE" id="PS51419">
    <property type="entry name" value="RAB"/>
    <property type="match status" value="1"/>
</dbReference>
<dbReference type="PANTHER" id="PTHR47979">
    <property type="entry name" value="DRAB11-RELATED"/>
    <property type="match status" value="1"/>
</dbReference>
<sequence length="250" mass="28038">MQLFSQRLRVLAFCSEMEEDDYEHVYKIILLGDATVGKSHLLSQYIKGSLPQQPKATIGVEFATRTVPLASGGTVKAQIWDTAGQERYRSITSAHYRRAVGALLVYDVTNRHSFNNCQKWLDELRSAAEPEIVVVLLGNKIDLVQQDPAVRQVHFDQAAIFANEWNLHLFEASAVTGHNVKSTFEFLLQEIHNIKSRAEASALHAEARISPMQLDERPQTRTRQSRASQETELGCLEWGSCGAPTSCNIQ</sequence>
<dbReference type="NCBIfam" id="TIGR00231">
    <property type="entry name" value="small_GTP"/>
    <property type="match status" value="1"/>
</dbReference>
<comment type="similarity">
    <text evidence="1">Belongs to the small GTPase superfamily. Rab family.</text>
</comment>
<gene>
    <name evidence="5" type="ORF">BdWA1_003221</name>
</gene>
<evidence type="ECO:0000313" key="6">
    <source>
        <dbReference type="Proteomes" id="UP001214638"/>
    </source>
</evidence>
<dbReference type="InterPro" id="IPR001806">
    <property type="entry name" value="Small_GTPase"/>
</dbReference>
<dbReference type="SMART" id="SM00176">
    <property type="entry name" value="RAN"/>
    <property type="match status" value="1"/>
</dbReference>
<evidence type="ECO:0000256" key="1">
    <source>
        <dbReference type="ARBA" id="ARBA00006270"/>
    </source>
</evidence>
<dbReference type="Gene3D" id="3.40.50.300">
    <property type="entry name" value="P-loop containing nucleotide triphosphate hydrolases"/>
    <property type="match status" value="1"/>
</dbReference>
<dbReference type="SMART" id="SM00174">
    <property type="entry name" value="RHO"/>
    <property type="match status" value="1"/>
</dbReference>
<dbReference type="PROSITE" id="PS51420">
    <property type="entry name" value="RHO"/>
    <property type="match status" value="1"/>
</dbReference>
<dbReference type="GeneID" id="94337518"/>
<keyword evidence="2" id="KW-0547">Nucleotide-binding</keyword>
<evidence type="ECO:0000256" key="4">
    <source>
        <dbReference type="ARBA" id="ARBA00023288"/>
    </source>
</evidence>
<dbReference type="KEGG" id="bdw:94337518"/>
<name>A0AAD9PIK2_9APIC</name>
<dbReference type="EMBL" id="JALLKP010000004">
    <property type="protein sequence ID" value="KAK2195545.1"/>
    <property type="molecule type" value="Genomic_DNA"/>
</dbReference>
<evidence type="ECO:0000313" key="5">
    <source>
        <dbReference type="EMBL" id="KAK2195545.1"/>
    </source>
</evidence>
<dbReference type="SMART" id="SM00173">
    <property type="entry name" value="RAS"/>
    <property type="match status" value="1"/>
</dbReference>
<dbReference type="Pfam" id="PF00071">
    <property type="entry name" value="Ras"/>
    <property type="match status" value="1"/>
</dbReference>
<evidence type="ECO:0000256" key="2">
    <source>
        <dbReference type="ARBA" id="ARBA00022741"/>
    </source>
</evidence>
<dbReference type="Proteomes" id="UP001214638">
    <property type="component" value="Unassembled WGS sequence"/>
</dbReference>
<accession>A0AAD9PIK2</accession>
<keyword evidence="3" id="KW-0342">GTP-binding</keyword>
<keyword evidence="4" id="KW-0449">Lipoprotein</keyword>
<organism evidence="5 6">
    <name type="scientific">Babesia duncani</name>
    <dbReference type="NCBI Taxonomy" id="323732"/>
    <lineage>
        <taxon>Eukaryota</taxon>
        <taxon>Sar</taxon>
        <taxon>Alveolata</taxon>
        <taxon>Apicomplexa</taxon>
        <taxon>Aconoidasida</taxon>
        <taxon>Piroplasmida</taxon>
        <taxon>Babesiidae</taxon>
        <taxon>Babesia</taxon>
    </lineage>
</organism>
<comment type="caution">
    <text evidence="5">The sequence shown here is derived from an EMBL/GenBank/DDBJ whole genome shotgun (WGS) entry which is preliminary data.</text>
</comment>
<dbReference type="InterPro" id="IPR005225">
    <property type="entry name" value="Small_GTP-bd"/>
</dbReference>
<dbReference type="GO" id="GO:0005525">
    <property type="term" value="F:GTP binding"/>
    <property type="evidence" value="ECO:0007669"/>
    <property type="project" value="UniProtKB-KW"/>
</dbReference>
<dbReference type="InterPro" id="IPR027417">
    <property type="entry name" value="P-loop_NTPase"/>
</dbReference>
<dbReference type="FunFam" id="3.40.50.300:FF:001129">
    <property type="entry name" value="ras-related protein Rab-44 isoform X2"/>
    <property type="match status" value="1"/>
</dbReference>
<protein>
    <submittedName>
        <fullName evidence="5">Bifunctional P-loop containing nucleoside triphosphate hydrolase/Small GTPase/Small GTP-binding protein domain</fullName>
    </submittedName>
</protein>
<reference evidence="5" key="1">
    <citation type="journal article" date="2023" name="Nat. Microbiol.">
        <title>Babesia duncani multi-omics identifies virulence factors and drug targets.</title>
        <authorList>
            <person name="Singh P."/>
            <person name="Lonardi S."/>
            <person name="Liang Q."/>
            <person name="Vydyam P."/>
            <person name="Khabirova E."/>
            <person name="Fang T."/>
            <person name="Gihaz S."/>
            <person name="Thekkiniath J."/>
            <person name="Munshi M."/>
            <person name="Abel S."/>
            <person name="Ciampossin L."/>
            <person name="Batugedara G."/>
            <person name="Gupta M."/>
            <person name="Lu X.M."/>
            <person name="Lenz T."/>
            <person name="Chakravarty S."/>
            <person name="Cornillot E."/>
            <person name="Hu Y."/>
            <person name="Ma W."/>
            <person name="Gonzalez L.M."/>
            <person name="Sanchez S."/>
            <person name="Estrada K."/>
            <person name="Sanchez-Flores A."/>
            <person name="Montero E."/>
            <person name="Harb O.S."/>
            <person name="Le Roch K.G."/>
            <person name="Mamoun C.B."/>
        </authorList>
    </citation>
    <scope>NUCLEOTIDE SEQUENCE</scope>
    <source>
        <strain evidence="5">WA1</strain>
    </source>
</reference>
<keyword evidence="5" id="KW-0378">Hydrolase</keyword>
<dbReference type="GO" id="GO:0003924">
    <property type="term" value="F:GTPase activity"/>
    <property type="evidence" value="ECO:0007669"/>
    <property type="project" value="InterPro"/>
</dbReference>
<dbReference type="InterPro" id="IPR050209">
    <property type="entry name" value="Rab_GTPases_membrane_traffic"/>
</dbReference>
<dbReference type="PRINTS" id="PR00449">
    <property type="entry name" value="RASTRNSFRMNG"/>
</dbReference>
<dbReference type="SUPFAM" id="SSF52540">
    <property type="entry name" value="P-loop containing nucleoside triphosphate hydrolases"/>
    <property type="match status" value="1"/>
</dbReference>
<proteinExistence type="inferred from homology"/>